<name>A0A3E1NP90_9BACT</name>
<dbReference type="Pfam" id="PF02602">
    <property type="entry name" value="HEM4"/>
    <property type="match status" value="1"/>
</dbReference>
<dbReference type="CDD" id="cd06578">
    <property type="entry name" value="HemD"/>
    <property type="match status" value="1"/>
</dbReference>
<comment type="caution">
    <text evidence="2">The sequence shown here is derived from an EMBL/GenBank/DDBJ whole genome shotgun (WGS) entry which is preliminary data.</text>
</comment>
<dbReference type="EMBL" id="QTJU01000001">
    <property type="protein sequence ID" value="RFM29733.1"/>
    <property type="molecule type" value="Genomic_DNA"/>
</dbReference>
<gene>
    <name evidence="2" type="ORF">DXN05_01780</name>
</gene>
<evidence type="ECO:0000259" key="1">
    <source>
        <dbReference type="Pfam" id="PF02602"/>
    </source>
</evidence>
<dbReference type="GO" id="GO:0004852">
    <property type="term" value="F:uroporphyrinogen-III synthase activity"/>
    <property type="evidence" value="ECO:0007669"/>
    <property type="project" value="InterPro"/>
</dbReference>
<dbReference type="InterPro" id="IPR036108">
    <property type="entry name" value="4pyrrol_syn_uPrphyn_synt_sf"/>
</dbReference>
<dbReference type="GO" id="GO:0005829">
    <property type="term" value="C:cytosol"/>
    <property type="evidence" value="ECO:0007669"/>
    <property type="project" value="TreeGrafter"/>
</dbReference>
<dbReference type="Proteomes" id="UP000261284">
    <property type="component" value="Unassembled WGS sequence"/>
</dbReference>
<reference evidence="2 3" key="1">
    <citation type="submission" date="2018-08" db="EMBL/GenBank/DDBJ databases">
        <title>Chitinophagaceae sp. K23C18032701, a novel bacterium isolated from forest soil.</title>
        <authorList>
            <person name="Wang C."/>
        </authorList>
    </citation>
    <scope>NUCLEOTIDE SEQUENCE [LARGE SCALE GENOMIC DNA]</scope>
    <source>
        <strain evidence="2 3">K23C18032701</strain>
    </source>
</reference>
<evidence type="ECO:0000313" key="3">
    <source>
        <dbReference type="Proteomes" id="UP000261284"/>
    </source>
</evidence>
<sequence>MPQSKVNILCTRALDMQLVQKAAHKNIGIDVTTFIETIPVRTEEVATLVQQYSLQNIVVVFTSMSAVEAVIMQLNIKPNWQIFCMGGVTKDLVIDFFGNAAIIGTARNATVLAEKIASHEHIKKVVFFCGEQRLDDLPELLHHHQIEVVETVVYMTLQTPQLIEKNYDAVIFFSPSAVHSFFSMNTIPITVVLFAIGKTTAATIQTYCTNKVVISEWPGREQMIDLAIQYFTQQ</sequence>
<organism evidence="2 3">
    <name type="scientific">Deminuibacter soli</name>
    <dbReference type="NCBI Taxonomy" id="2291815"/>
    <lineage>
        <taxon>Bacteria</taxon>
        <taxon>Pseudomonadati</taxon>
        <taxon>Bacteroidota</taxon>
        <taxon>Chitinophagia</taxon>
        <taxon>Chitinophagales</taxon>
        <taxon>Chitinophagaceae</taxon>
        <taxon>Deminuibacter</taxon>
    </lineage>
</organism>
<dbReference type="PANTHER" id="PTHR12390">
    <property type="entry name" value="UROPORPHYRINOGEN III SYNTHASE"/>
    <property type="match status" value="1"/>
</dbReference>
<dbReference type="Gene3D" id="3.40.50.10090">
    <property type="match status" value="2"/>
</dbReference>
<evidence type="ECO:0000313" key="2">
    <source>
        <dbReference type="EMBL" id="RFM29733.1"/>
    </source>
</evidence>
<dbReference type="GO" id="GO:0006780">
    <property type="term" value="P:uroporphyrinogen III biosynthetic process"/>
    <property type="evidence" value="ECO:0007669"/>
    <property type="project" value="InterPro"/>
</dbReference>
<protein>
    <submittedName>
        <fullName evidence="2">Uroporphyrinogen-III synthase</fullName>
    </submittedName>
</protein>
<dbReference type="RefSeq" id="WP_116845489.1">
    <property type="nucleotide sequence ID" value="NZ_QTJU01000001.1"/>
</dbReference>
<proteinExistence type="predicted"/>
<keyword evidence="3" id="KW-1185">Reference proteome</keyword>
<dbReference type="SUPFAM" id="SSF69618">
    <property type="entry name" value="HemD-like"/>
    <property type="match status" value="1"/>
</dbReference>
<accession>A0A3E1NP90</accession>
<dbReference type="AlphaFoldDB" id="A0A3E1NP90"/>
<dbReference type="InterPro" id="IPR039793">
    <property type="entry name" value="UROS/Hem4"/>
</dbReference>
<dbReference type="PANTHER" id="PTHR12390:SF0">
    <property type="entry name" value="UROPORPHYRINOGEN-III SYNTHASE"/>
    <property type="match status" value="1"/>
</dbReference>
<dbReference type="InterPro" id="IPR003754">
    <property type="entry name" value="4pyrrol_synth_uPrphyn_synth"/>
</dbReference>
<feature type="domain" description="Tetrapyrrole biosynthesis uroporphyrinogen III synthase" evidence="1">
    <location>
        <begin position="33"/>
        <end position="224"/>
    </location>
</feature>
<dbReference type="OrthoDB" id="1523900at2"/>